<evidence type="ECO:0000313" key="8">
    <source>
        <dbReference type="Proteomes" id="UP000545507"/>
    </source>
</evidence>
<dbReference type="Proteomes" id="UP000545507">
    <property type="component" value="Unassembled WGS sequence"/>
</dbReference>
<keyword evidence="2 4" id="KW-0472">Membrane</keyword>
<dbReference type="EMBL" id="VYGV01000004">
    <property type="protein sequence ID" value="NWF44286.1"/>
    <property type="molecule type" value="Genomic_DNA"/>
</dbReference>
<dbReference type="PROSITE" id="PS51257">
    <property type="entry name" value="PROKAR_LIPOPROTEIN"/>
    <property type="match status" value="1"/>
</dbReference>
<keyword evidence="3" id="KW-0998">Cell outer membrane</keyword>
<accession>A0A7Y8GSY9</accession>
<proteinExistence type="predicted"/>
<comment type="subcellular location">
    <subcellularLocation>
        <location evidence="1">Cell outer membrane</location>
    </subcellularLocation>
</comment>
<dbReference type="PANTHER" id="PTHR30329">
    <property type="entry name" value="STATOR ELEMENT OF FLAGELLAR MOTOR COMPLEX"/>
    <property type="match status" value="1"/>
</dbReference>
<dbReference type="CDD" id="cd07185">
    <property type="entry name" value="OmpA_C-like"/>
    <property type="match status" value="1"/>
</dbReference>
<gene>
    <name evidence="7" type="ORF">F3K02_03325</name>
</gene>
<feature type="compositionally biased region" description="Basic and acidic residues" evidence="5">
    <location>
        <begin position="145"/>
        <end position="171"/>
    </location>
</feature>
<comment type="caution">
    <text evidence="7">The sequence shown here is derived from an EMBL/GenBank/DDBJ whole genome shotgun (WGS) entry which is preliminary data.</text>
</comment>
<dbReference type="InterPro" id="IPR050330">
    <property type="entry name" value="Bact_OuterMem_StrucFunc"/>
</dbReference>
<keyword evidence="8" id="KW-1185">Reference proteome</keyword>
<evidence type="ECO:0000256" key="4">
    <source>
        <dbReference type="PROSITE-ProRule" id="PRU00473"/>
    </source>
</evidence>
<feature type="domain" description="OmpA-like" evidence="6">
    <location>
        <begin position="56"/>
        <end position="171"/>
    </location>
</feature>
<dbReference type="PRINTS" id="PR01021">
    <property type="entry name" value="OMPADOMAIN"/>
</dbReference>
<dbReference type="Gene3D" id="3.30.1330.60">
    <property type="entry name" value="OmpA-like domain"/>
    <property type="match status" value="1"/>
</dbReference>
<evidence type="ECO:0000256" key="2">
    <source>
        <dbReference type="ARBA" id="ARBA00023136"/>
    </source>
</evidence>
<evidence type="ECO:0000256" key="5">
    <source>
        <dbReference type="SAM" id="MobiDB-lite"/>
    </source>
</evidence>
<reference evidence="7 8" key="1">
    <citation type="submission" date="2019-09" db="EMBL/GenBank/DDBJ databases">
        <title>Hydrogenophaga aromatica sp. nov., isolated from a para-xylene-degrading enrichment culture.</title>
        <authorList>
            <person name="Tancsics A."/>
            <person name="Banerjee S."/>
        </authorList>
    </citation>
    <scope>NUCLEOTIDE SEQUENCE [LARGE SCALE GENOMIC DNA]</scope>
    <source>
        <strain evidence="7 8">D2P1</strain>
    </source>
</reference>
<dbReference type="InterPro" id="IPR036737">
    <property type="entry name" value="OmpA-like_sf"/>
</dbReference>
<dbReference type="PANTHER" id="PTHR30329:SF21">
    <property type="entry name" value="LIPOPROTEIN YIAD-RELATED"/>
    <property type="match status" value="1"/>
</dbReference>
<feature type="region of interest" description="Disordered" evidence="5">
    <location>
        <begin position="143"/>
        <end position="171"/>
    </location>
</feature>
<dbReference type="InterPro" id="IPR006665">
    <property type="entry name" value="OmpA-like"/>
</dbReference>
<sequence>MIKHLIPLTLIAVLAGCAGVQQSTERRTITHYGGMSIQKPAPVSMSSRNVESVVAPGSVRGTQLGIVYFDFDEYVVKPQYVPVLENVTRLLKDKPGMKVTLEGHTDAAGSTEYNLALGQRRAEAVRQGLARYGVSQAQAEAISFGEEKPALPGRSDEVDARNRRAEIWTTP</sequence>
<dbReference type="Pfam" id="PF00691">
    <property type="entry name" value="OmpA"/>
    <property type="match status" value="1"/>
</dbReference>
<evidence type="ECO:0000256" key="3">
    <source>
        <dbReference type="ARBA" id="ARBA00023237"/>
    </source>
</evidence>
<evidence type="ECO:0000313" key="7">
    <source>
        <dbReference type="EMBL" id="NWF44286.1"/>
    </source>
</evidence>
<dbReference type="SUPFAM" id="SSF103088">
    <property type="entry name" value="OmpA-like"/>
    <property type="match status" value="1"/>
</dbReference>
<name>A0A7Y8GSY9_9BURK</name>
<evidence type="ECO:0000256" key="1">
    <source>
        <dbReference type="ARBA" id="ARBA00004442"/>
    </source>
</evidence>
<dbReference type="InterPro" id="IPR006664">
    <property type="entry name" value="OMP_bac"/>
</dbReference>
<dbReference type="AlphaFoldDB" id="A0A7Y8GSY9"/>
<dbReference type="PROSITE" id="PS51123">
    <property type="entry name" value="OMPA_2"/>
    <property type="match status" value="1"/>
</dbReference>
<organism evidence="7 8">
    <name type="scientific">Hydrogenophaga aromaticivorans</name>
    <dbReference type="NCBI Taxonomy" id="2610898"/>
    <lineage>
        <taxon>Bacteria</taxon>
        <taxon>Pseudomonadati</taxon>
        <taxon>Pseudomonadota</taxon>
        <taxon>Betaproteobacteria</taxon>
        <taxon>Burkholderiales</taxon>
        <taxon>Comamonadaceae</taxon>
        <taxon>Hydrogenophaga</taxon>
    </lineage>
</organism>
<dbReference type="RefSeq" id="WP_177133317.1">
    <property type="nucleotide sequence ID" value="NZ_VYGV01000004.1"/>
</dbReference>
<evidence type="ECO:0000259" key="6">
    <source>
        <dbReference type="PROSITE" id="PS51123"/>
    </source>
</evidence>
<dbReference type="GO" id="GO:0009279">
    <property type="term" value="C:cell outer membrane"/>
    <property type="evidence" value="ECO:0007669"/>
    <property type="project" value="UniProtKB-SubCell"/>
</dbReference>
<protein>
    <submittedName>
        <fullName evidence="7">OmpA family protein</fullName>
    </submittedName>
</protein>